<reference evidence="3 4" key="2">
    <citation type="submission" date="2024-07" db="EMBL/GenBank/DDBJ databases">
        <authorList>
            <person name="Akdeniz Z."/>
        </authorList>
    </citation>
    <scope>NUCLEOTIDE SEQUENCE [LARGE SCALE GENOMIC DNA]</scope>
</reference>
<keyword evidence="4" id="KW-1185">Reference proteome</keyword>
<organism evidence="2">
    <name type="scientific">Hexamita inflata</name>
    <dbReference type="NCBI Taxonomy" id="28002"/>
    <lineage>
        <taxon>Eukaryota</taxon>
        <taxon>Metamonada</taxon>
        <taxon>Diplomonadida</taxon>
        <taxon>Hexamitidae</taxon>
        <taxon>Hexamitinae</taxon>
        <taxon>Hexamita</taxon>
    </lineage>
</organism>
<keyword evidence="1" id="KW-0472">Membrane</keyword>
<accession>A0AA86PFY0</accession>
<evidence type="ECO:0000313" key="4">
    <source>
        <dbReference type="Proteomes" id="UP001642409"/>
    </source>
</evidence>
<proteinExistence type="predicted"/>
<keyword evidence="1" id="KW-1133">Transmembrane helix</keyword>
<evidence type="ECO:0000313" key="3">
    <source>
        <dbReference type="EMBL" id="CAL5990531.1"/>
    </source>
</evidence>
<reference evidence="2" key="1">
    <citation type="submission" date="2023-06" db="EMBL/GenBank/DDBJ databases">
        <authorList>
            <person name="Kurt Z."/>
        </authorList>
    </citation>
    <scope>NUCLEOTIDE SEQUENCE</scope>
</reference>
<sequence length="185" mass="21714">MGRCKKLCRSLNSSPKLQSQIVVLIILAPIWLPLWAIFVLIQFIQINQKIKQFQHNRLKQLLSPCDCNTFQSITQETKIKEQIIFELHLICYLDAKLLITKSRIQLVCEDGCVLYSQKVPFNFQSKYFNNFCYGIYDVHFMQADVAEKELILPKSEFSQPCVCYGKIFLNIYDLIFTIEDFQLNL</sequence>
<dbReference type="AlphaFoldDB" id="A0AA86PFY0"/>
<feature type="transmembrane region" description="Helical" evidence="1">
    <location>
        <begin position="21"/>
        <end position="44"/>
    </location>
</feature>
<evidence type="ECO:0000256" key="1">
    <source>
        <dbReference type="SAM" id="Phobius"/>
    </source>
</evidence>
<dbReference type="Proteomes" id="UP001642409">
    <property type="component" value="Unassembled WGS sequence"/>
</dbReference>
<gene>
    <name evidence="3" type="ORF">HINF_LOCUS11389</name>
    <name evidence="2" type="ORF">HINF_LOCUS25896</name>
</gene>
<evidence type="ECO:0000313" key="2">
    <source>
        <dbReference type="EMBL" id="CAI9938251.1"/>
    </source>
</evidence>
<protein>
    <submittedName>
        <fullName evidence="3">Hypothetical_protein</fullName>
    </submittedName>
</protein>
<dbReference type="EMBL" id="CAXDID020000025">
    <property type="protein sequence ID" value="CAL5990531.1"/>
    <property type="molecule type" value="Genomic_DNA"/>
</dbReference>
<keyword evidence="1" id="KW-0812">Transmembrane</keyword>
<name>A0AA86PFY0_9EUKA</name>
<dbReference type="EMBL" id="CATOUU010000654">
    <property type="protein sequence ID" value="CAI9938251.1"/>
    <property type="molecule type" value="Genomic_DNA"/>
</dbReference>
<comment type="caution">
    <text evidence="2">The sequence shown here is derived from an EMBL/GenBank/DDBJ whole genome shotgun (WGS) entry which is preliminary data.</text>
</comment>